<organism evidence="2 3">
    <name type="scientific">Streptomyces niveus</name>
    <name type="common">Streptomyces spheroides</name>
    <dbReference type="NCBI Taxonomy" id="193462"/>
    <lineage>
        <taxon>Bacteria</taxon>
        <taxon>Bacillati</taxon>
        <taxon>Actinomycetota</taxon>
        <taxon>Actinomycetes</taxon>
        <taxon>Kitasatosporales</taxon>
        <taxon>Streptomycetaceae</taxon>
        <taxon>Streptomyces</taxon>
    </lineage>
</organism>
<feature type="compositionally biased region" description="Pro residues" evidence="1">
    <location>
        <begin position="198"/>
        <end position="209"/>
    </location>
</feature>
<feature type="region of interest" description="Disordered" evidence="1">
    <location>
        <begin position="24"/>
        <end position="46"/>
    </location>
</feature>
<protein>
    <submittedName>
        <fullName evidence="2">Uncharacterized protein</fullName>
    </submittedName>
</protein>
<accession>A0ABZ2A8F8</accession>
<reference evidence="2" key="1">
    <citation type="submission" date="2022-10" db="EMBL/GenBank/DDBJ databases">
        <title>The complete genomes of actinobacterial strains from the NBC collection.</title>
        <authorList>
            <person name="Joergensen T.S."/>
            <person name="Alvarez Arevalo M."/>
            <person name="Sterndorff E.B."/>
            <person name="Faurdal D."/>
            <person name="Vuksanovic O."/>
            <person name="Mourched A.-S."/>
            <person name="Charusanti P."/>
            <person name="Shaw S."/>
            <person name="Blin K."/>
            <person name="Weber T."/>
        </authorList>
    </citation>
    <scope>NUCLEOTIDE SEQUENCE</scope>
    <source>
        <strain evidence="2">NBC_01432</strain>
    </source>
</reference>
<dbReference type="GeneID" id="91343374"/>
<evidence type="ECO:0000313" key="3">
    <source>
        <dbReference type="Proteomes" id="UP001432209"/>
    </source>
</evidence>
<dbReference type="EMBL" id="CP109495">
    <property type="protein sequence ID" value="WUX53693.1"/>
    <property type="molecule type" value="Genomic_DNA"/>
</dbReference>
<dbReference type="RefSeq" id="WP_329077313.1">
    <property type="nucleotide sequence ID" value="NZ_CP109483.1"/>
</dbReference>
<dbReference type="Proteomes" id="UP001432209">
    <property type="component" value="Chromosome"/>
</dbReference>
<evidence type="ECO:0000256" key="1">
    <source>
        <dbReference type="SAM" id="MobiDB-lite"/>
    </source>
</evidence>
<feature type="region of interest" description="Disordered" evidence="1">
    <location>
        <begin position="188"/>
        <end position="212"/>
    </location>
</feature>
<gene>
    <name evidence="2" type="ORF">OG442_20210</name>
</gene>
<proteinExistence type="predicted"/>
<evidence type="ECO:0000313" key="2">
    <source>
        <dbReference type="EMBL" id="WUX53693.1"/>
    </source>
</evidence>
<keyword evidence="3" id="KW-1185">Reference proteome</keyword>
<sequence length="309" mass="32348">MGLVAGGLVVAVGGVLFMAGAETDDGESDDFSGDTSEPFFDPSQRDWGEGMCESMASLKALKTDSAKKADTFAGSPASVASTYLTSASSALEDISRKFAAVDSLTRIPDTERLRASYLREIDRVRPEVRELSDADGLAGLSTREKTGRAERVTSLVAGIKEPNPSWDQLLHDQWFEVAANSPGCVKVRQAERAKSNPSEPPEPVPPLPPAADGASLGACLDGACEVRVMKPEADIKVGGLTLEVTRNGSKVTVLHSYPSGGAVRVNLSEEGARGTFGRGGDATGTVTVELKGMNRNGAVLRINSSLPPG</sequence>
<name>A0ABZ2A8F8_STRNV</name>